<dbReference type="SUPFAM" id="SSF52047">
    <property type="entry name" value="RNI-like"/>
    <property type="match status" value="1"/>
</dbReference>
<accession>A0A5C3NWV2</accession>
<sequence>MNHHTTTLSFARIRHPFSVRNTNRVEAPGPPDPPDAPINCLPDDILLTIFRLLIDDPDRARHGGETRTSKSPQTHLNSAAGVRWNHVQGGNPLRHLFDVLRLTRDALGRWIFGRRPTRRRPRLLRARLLEHLMLDKSRALWSISWIKVTWVCRRWRSVALASAALWSAFVVGQNPVERLWVPAFLKRAAEAHLGISVDVDRIDHPTLKVLRPHSVSLRTLRLIYPFDRASTTIFESLLRSNAEHLETLVVIGNDETTEVSSKLHASAYTFPRLQSLTILAFPISISPIHCPSLRVLKNMTPLNELDSTVLLNLLRQCPLIEELMVIVSDFTQAVPDKSPPVNLPNLRKLRLESCNRPVGLEQFYGRLCLRDECAIHLSHSITARELEVDRLSIIVSSLMTLHRPLLSCRPSSFMLDLAGPSPLARFYDGRDAGWCVMISLQCGQSDTRPLYPSLSMLRLANLASSLQHLTSFTVFTPIPGPGFTPAVCAALLAAMPRLLTLDVVSQHPHPRIDSTHLWPFLHALQSLPDGADVAAARCPSLHTICLSRVIIDPEILHWLVYMLRVRAGFRRKIHSLAVTQACLAHGVDNVQLKSALKEHVEFLELDVKEKRTRHGALQQRSQ</sequence>
<evidence type="ECO:0008006" key="3">
    <source>
        <dbReference type="Google" id="ProtNLM"/>
    </source>
</evidence>
<gene>
    <name evidence="1" type="ORF">K466DRAFT_604250</name>
</gene>
<name>A0A5C3NWV2_9APHY</name>
<evidence type="ECO:0000313" key="2">
    <source>
        <dbReference type="Proteomes" id="UP000308197"/>
    </source>
</evidence>
<dbReference type="InParanoid" id="A0A5C3NWV2"/>
<organism evidence="1 2">
    <name type="scientific">Polyporus arcularius HHB13444</name>
    <dbReference type="NCBI Taxonomy" id="1314778"/>
    <lineage>
        <taxon>Eukaryota</taxon>
        <taxon>Fungi</taxon>
        <taxon>Dikarya</taxon>
        <taxon>Basidiomycota</taxon>
        <taxon>Agaricomycotina</taxon>
        <taxon>Agaricomycetes</taxon>
        <taxon>Polyporales</taxon>
        <taxon>Polyporaceae</taxon>
        <taxon>Polyporus</taxon>
    </lineage>
</organism>
<protein>
    <recommendedName>
        <fullName evidence="3">F-box domain-containing protein</fullName>
    </recommendedName>
</protein>
<dbReference type="Proteomes" id="UP000308197">
    <property type="component" value="Unassembled WGS sequence"/>
</dbReference>
<reference evidence="1 2" key="1">
    <citation type="journal article" date="2019" name="Nat. Ecol. Evol.">
        <title>Megaphylogeny resolves global patterns of mushroom evolution.</title>
        <authorList>
            <person name="Varga T."/>
            <person name="Krizsan K."/>
            <person name="Foldi C."/>
            <person name="Dima B."/>
            <person name="Sanchez-Garcia M."/>
            <person name="Sanchez-Ramirez S."/>
            <person name="Szollosi G.J."/>
            <person name="Szarkandi J.G."/>
            <person name="Papp V."/>
            <person name="Albert L."/>
            <person name="Andreopoulos W."/>
            <person name="Angelini C."/>
            <person name="Antonin V."/>
            <person name="Barry K.W."/>
            <person name="Bougher N.L."/>
            <person name="Buchanan P."/>
            <person name="Buyck B."/>
            <person name="Bense V."/>
            <person name="Catcheside P."/>
            <person name="Chovatia M."/>
            <person name="Cooper J."/>
            <person name="Damon W."/>
            <person name="Desjardin D."/>
            <person name="Finy P."/>
            <person name="Geml J."/>
            <person name="Haridas S."/>
            <person name="Hughes K."/>
            <person name="Justo A."/>
            <person name="Karasinski D."/>
            <person name="Kautmanova I."/>
            <person name="Kiss B."/>
            <person name="Kocsube S."/>
            <person name="Kotiranta H."/>
            <person name="LaButti K.M."/>
            <person name="Lechner B.E."/>
            <person name="Liimatainen K."/>
            <person name="Lipzen A."/>
            <person name="Lukacs Z."/>
            <person name="Mihaltcheva S."/>
            <person name="Morgado L.N."/>
            <person name="Niskanen T."/>
            <person name="Noordeloos M.E."/>
            <person name="Ohm R.A."/>
            <person name="Ortiz-Santana B."/>
            <person name="Ovrebo C."/>
            <person name="Racz N."/>
            <person name="Riley R."/>
            <person name="Savchenko A."/>
            <person name="Shiryaev A."/>
            <person name="Soop K."/>
            <person name="Spirin V."/>
            <person name="Szebenyi C."/>
            <person name="Tomsovsky M."/>
            <person name="Tulloss R.E."/>
            <person name="Uehling J."/>
            <person name="Grigoriev I.V."/>
            <person name="Vagvolgyi C."/>
            <person name="Papp T."/>
            <person name="Martin F.M."/>
            <person name="Miettinen O."/>
            <person name="Hibbett D.S."/>
            <person name="Nagy L.G."/>
        </authorList>
    </citation>
    <scope>NUCLEOTIDE SEQUENCE [LARGE SCALE GENOMIC DNA]</scope>
    <source>
        <strain evidence="1 2">HHB13444</strain>
    </source>
</reference>
<dbReference type="Gene3D" id="3.80.10.10">
    <property type="entry name" value="Ribonuclease Inhibitor"/>
    <property type="match status" value="1"/>
</dbReference>
<dbReference type="InterPro" id="IPR032675">
    <property type="entry name" value="LRR_dom_sf"/>
</dbReference>
<proteinExistence type="predicted"/>
<keyword evidence="2" id="KW-1185">Reference proteome</keyword>
<dbReference type="EMBL" id="ML211564">
    <property type="protein sequence ID" value="TFK81751.1"/>
    <property type="molecule type" value="Genomic_DNA"/>
</dbReference>
<dbReference type="AlphaFoldDB" id="A0A5C3NWV2"/>
<evidence type="ECO:0000313" key="1">
    <source>
        <dbReference type="EMBL" id="TFK81751.1"/>
    </source>
</evidence>